<name>A0AAE0KF25_9PEZI</name>
<organism evidence="2 3">
    <name type="scientific">Podospora didyma</name>
    <dbReference type="NCBI Taxonomy" id="330526"/>
    <lineage>
        <taxon>Eukaryota</taxon>
        <taxon>Fungi</taxon>
        <taxon>Dikarya</taxon>
        <taxon>Ascomycota</taxon>
        <taxon>Pezizomycotina</taxon>
        <taxon>Sordariomycetes</taxon>
        <taxon>Sordariomycetidae</taxon>
        <taxon>Sordariales</taxon>
        <taxon>Podosporaceae</taxon>
        <taxon>Podospora</taxon>
    </lineage>
</organism>
<dbReference type="EMBL" id="JAULSW010000007">
    <property type="protein sequence ID" value="KAK3374806.1"/>
    <property type="molecule type" value="Genomic_DNA"/>
</dbReference>
<feature type="region of interest" description="Disordered" evidence="1">
    <location>
        <begin position="111"/>
        <end position="133"/>
    </location>
</feature>
<dbReference type="Proteomes" id="UP001285441">
    <property type="component" value="Unassembled WGS sequence"/>
</dbReference>
<keyword evidence="3" id="KW-1185">Reference proteome</keyword>
<sequence length="151" mass="17389">MPFFLFSLWPTCHMLRSQTPIGWGVVVAAAECTSDVVRPTYDRKPPFRFLTQRSRSPLLNFLPRATHSQNLPRELEFETTPWDPSPLHHCGSIATFRLWSLTVHFGGLTRSKRRRAAAPPSPPRSPDSRGSSQQHWTCLSYWKFLIRVEPC</sequence>
<comment type="caution">
    <text evidence="2">The sequence shown here is derived from an EMBL/GenBank/DDBJ whole genome shotgun (WGS) entry which is preliminary data.</text>
</comment>
<proteinExistence type="predicted"/>
<evidence type="ECO:0000256" key="1">
    <source>
        <dbReference type="SAM" id="MobiDB-lite"/>
    </source>
</evidence>
<reference evidence="2" key="2">
    <citation type="submission" date="2023-06" db="EMBL/GenBank/DDBJ databases">
        <authorList>
            <consortium name="Lawrence Berkeley National Laboratory"/>
            <person name="Haridas S."/>
            <person name="Hensen N."/>
            <person name="Bonometti L."/>
            <person name="Westerberg I."/>
            <person name="Brannstrom I.O."/>
            <person name="Guillou S."/>
            <person name="Cros-Aarteil S."/>
            <person name="Calhoun S."/>
            <person name="Kuo A."/>
            <person name="Mondo S."/>
            <person name="Pangilinan J."/>
            <person name="Riley R."/>
            <person name="LaButti K."/>
            <person name="Andreopoulos B."/>
            <person name="Lipzen A."/>
            <person name="Chen C."/>
            <person name="Yanf M."/>
            <person name="Daum C."/>
            <person name="Ng V."/>
            <person name="Clum A."/>
            <person name="Steindorff A."/>
            <person name="Ohm R."/>
            <person name="Martin F."/>
            <person name="Silar P."/>
            <person name="Natvig D."/>
            <person name="Lalanne C."/>
            <person name="Gautier V."/>
            <person name="Ament-velasquez S.L."/>
            <person name="Kruys A."/>
            <person name="Hutchinson M.I."/>
            <person name="Powell A.J."/>
            <person name="Barry K."/>
            <person name="Miller A.N."/>
            <person name="Grigoriev I.V."/>
            <person name="Debuchy R."/>
            <person name="Gladieux P."/>
            <person name="Thoren M.H."/>
            <person name="Johannesson H."/>
        </authorList>
    </citation>
    <scope>NUCLEOTIDE SEQUENCE</scope>
    <source>
        <strain evidence="2">CBS 232.78</strain>
    </source>
</reference>
<gene>
    <name evidence="2" type="ORF">B0H63DRAFT_256599</name>
</gene>
<accession>A0AAE0KF25</accession>
<evidence type="ECO:0000313" key="3">
    <source>
        <dbReference type="Proteomes" id="UP001285441"/>
    </source>
</evidence>
<dbReference type="AlphaFoldDB" id="A0AAE0KF25"/>
<reference evidence="2" key="1">
    <citation type="journal article" date="2023" name="Mol. Phylogenet. Evol.">
        <title>Genome-scale phylogeny and comparative genomics of the fungal order Sordariales.</title>
        <authorList>
            <person name="Hensen N."/>
            <person name="Bonometti L."/>
            <person name="Westerberg I."/>
            <person name="Brannstrom I.O."/>
            <person name="Guillou S."/>
            <person name="Cros-Aarteil S."/>
            <person name="Calhoun S."/>
            <person name="Haridas S."/>
            <person name="Kuo A."/>
            <person name="Mondo S."/>
            <person name="Pangilinan J."/>
            <person name="Riley R."/>
            <person name="LaButti K."/>
            <person name="Andreopoulos B."/>
            <person name="Lipzen A."/>
            <person name="Chen C."/>
            <person name="Yan M."/>
            <person name="Daum C."/>
            <person name="Ng V."/>
            <person name="Clum A."/>
            <person name="Steindorff A."/>
            <person name="Ohm R.A."/>
            <person name="Martin F."/>
            <person name="Silar P."/>
            <person name="Natvig D.O."/>
            <person name="Lalanne C."/>
            <person name="Gautier V."/>
            <person name="Ament-Velasquez S.L."/>
            <person name="Kruys A."/>
            <person name="Hutchinson M.I."/>
            <person name="Powell A.J."/>
            <person name="Barry K."/>
            <person name="Miller A.N."/>
            <person name="Grigoriev I.V."/>
            <person name="Debuchy R."/>
            <person name="Gladieux P."/>
            <person name="Hiltunen Thoren M."/>
            <person name="Johannesson H."/>
        </authorList>
    </citation>
    <scope>NUCLEOTIDE SEQUENCE</scope>
    <source>
        <strain evidence="2">CBS 232.78</strain>
    </source>
</reference>
<protein>
    <submittedName>
        <fullName evidence="2">Uncharacterized protein</fullName>
    </submittedName>
</protein>
<evidence type="ECO:0000313" key="2">
    <source>
        <dbReference type="EMBL" id="KAK3374806.1"/>
    </source>
</evidence>